<gene>
    <name evidence="1" type="ORF">CJ263_18125</name>
</gene>
<keyword evidence="2" id="KW-1185">Reference proteome</keyword>
<dbReference type="InterPro" id="IPR021352">
    <property type="entry name" value="DUF2971"/>
</dbReference>
<protein>
    <recommendedName>
        <fullName evidence="3">DUF2971 domain-containing protein</fullName>
    </recommendedName>
</protein>
<sequence length="281" mass="33515">MCNCKHIQLLPTILKNINYPTIIYKYRDWNNPYHKNILLSNELYLSSPKDFNDPFDCRIYKNFTILDSKEKIELFIENFCEKHGEYLIDENRDVESVKNDLRKSLSNLAEFQRMQEFAESKAMDENYGILSLTARWNSILMWSHYGNNHQGFCIGFNEEKMRNSGLFNNGGPVTYRNDFPEINPLTEEESLEVMFLQTHSKAKDWTYEKEYRLIKLFYPDTPTNDERKVFVSDNLIEEVNLGLNISQENREQIVLECKRRNIPVFQLIKEPFKFELNRTKL</sequence>
<proteinExistence type="predicted"/>
<dbReference type="Proteomes" id="UP000215244">
    <property type="component" value="Chromosome"/>
</dbReference>
<evidence type="ECO:0000313" key="1">
    <source>
        <dbReference type="EMBL" id="ASV31978.1"/>
    </source>
</evidence>
<reference evidence="1 2" key="1">
    <citation type="submission" date="2017-08" db="EMBL/GenBank/DDBJ databases">
        <title>The complete genome sequence of Maribacter sp. B1, isolated from deep-sea sediment.</title>
        <authorList>
            <person name="Wu Y.-H."/>
            <person name="Cheng H."/>
            <person name="Xu X.-W."/>
        </authorList>
    </citation>
    <scope>NUCLEOTIDE SEQUENCE [LARGE SCALE GENOMIC DNA]</scope>
    <source>
        <strain evidence="1 2">B1</strain>
    </source>
</reference>
<evidence type="ECO:0000313" key="2">
    <source>
        <dbReference type="Proteomes" id="UP000215244"/>
    </source>
</evidence>
<name>A0A223VAH6_9FLAO</name>
<dbReference type="Pfam" id="PF11185">
    <property type="entry name" value="DUF2971"/>
    <property type="match status" value="1"/>
</dbReference>
<evidence type="ECO:0008006" key="3">
    <source>
        <dbReference type="Google" id="ProtNLM"/>
    </source>
</evidence>
<dbReference type="KEGG" id="marb:CJ263_18125"/>
<dbReference type="AlphaFoldDB" id="A0A223VAH6"/>
<accession>A0A223VAH6</accession>
<organism evidence="1 2">
    <name type="scientific">Maribacter cobaltidurans</name>
    <dbReference type="NCBI Taxonomy" id="1178778"/>
    <lineage>
        <taxon>Bacteria</taxon>
        <taxon>Pseudomonadati</taxon>
        <taxon>Bacteroidota</taxon>
        <taxon>Flavobacteriia</taxon>
        <taxon>Flavobacteriales</taxon>
        <taxon>Flavobacteriaceae</taxon>
        <taxon>Maribacter</taxon>
    </lineage>
</organism>
<dbReference type="EMBL" id="CP022957">
    <property type="protein sequence ID" value="ASV31978.1"/>
    <property type="molecule type" value="Genomic_DNA"/>
</dbReference>